<sequence>MRKLKIAVIGAGSTYSPEMIQGFIDRKEVLDVDSFYMMDIDREKNEIVAGLTKRMLEANDMHPKFVLTEDLGEAVSNADYVLGQIRVGKLEARILDEKIPLKYGLLGQETTGAGGFMNALRTLPVILNIADTMEKLAPSAWFINFSNPSGIMADAVLNLTKIKMIGLCNVPTGILRDAMPRVPKGTKTVDYDYVGLNHLAWLTGLYADGREILQEQLGNETEISGMKNTPVIPYPPKMLQQIGGIPANYPSYYYFRDEHIQKCRDAKLCRGEECEQIEAQLLKMYKDVSLCGKPDLLNQRGGAYYSEAAVSLIEALENDKQEYHVVNVLNQGAFPFMAPDDAVEVKCVVGRDGAKPVPLGHFDNWHMIGLMQAVKAYEKLTIRAAVTGSYTDALQALLVHPLIGDYRKAKGVLDEMLEANRAFLPRFFS</sequence>
<comment type="cofactor">
    <cofactor evidence="8">
        <name>NAD(+)</name>
        <dbReference type="ChEBI" id="CHEBI:57540"/>
    </cofactor>
    <text evidence="8">Binds 1 NAD(+) per subunit.</text>
</comment>
<comment type="subunit">
    <text evidence="2">Homotetramer.</text>
</comment>
<evidence type="ECO:0000256" key="3">
    <source>
        <dbReference type="ARBA" id="ARBA00022723"/>
    </source>
</evidence>
<evidence type="ECO:0000256" key="6">
    <source>
        <dbReference type="ARBA" id="ARBA00023211"/>
    </source>
</evidence>
<protein>
    <submittedName>
        <fullName evidence="10">6-phospho-beta-glucosidase</fullName>
    </submittedName>
</protein>
<evidence type="ECO:0000259" key="9">
    <source>
        <dbReference type="Pfam" id="PF11975"/>
    </source>
</evidence>
<evidence type="ECO:0000313" key="11">
    <source>
        <dbReference type="Proteomes" id="UP001314681"/>
    </source>
</evidence>
<dbReference type="Proteomes" id="UP001314681">
    <property type="component" value="Unassembled WGS sequence"/>
</dbReference>
<evidence type="ECO:0000256" key="8">
    <source>
        <dbReference type="RuleBase" id="RU361152"/>
    </source>
</evidence>
<evidence type="ECO:0000256" key="1">
    <source>
        <dbReference type="ARBA" id="ARBA00010141"/>
    </source>
</evidence>
<dbReference type="PROSITE" id="PS01324">
    <property type="entry name" value="GLYCOSYL_HYDROL_F4"/>
    <property type="match status" value="1"/>
</dbReference>
<dbReference type="PANTHER" id="PTHR32092:SF5">
    <property type="entry name" value="6-PHOSPHO-BETA-GLUCOSIDASE"/>
    <property type="match status" value="1"/>
</dbReference>
<dbReference type="RefSeq" id="WP_158352564.1">
    <property type="nucleotide sequence ID" value="NZ_JAHQCX010000001.1"/>
</dbReference>
<dbReference type="InterPro" id="IPR019802">
    <property type="entry name" value="GlycHydrolase_4_CS"/>
</dbReference>
<keyword evidence="7 8" id="KW-0326">Glycosidase</keyword>
<keyword evidence="6" id="KW-0464">Manganese</keyword>
<organism evidence="10 11">
    <name type="scientific">Diplocloster modestus</name>
    <dbReference type="NCBI Taxonomy" id="2850322"/>
    <lineage>
        <taxon>Bacteria</taxon>
        <taxon>Bacillati</taxon>
        <taxon>Bacillota</taxon>
        <taxon>Clostridia</taxon>
        <taxon>Lachnospirales</taxon>
        <taxon>Lachnospiraceae</taxon>
        <taxon>Diplocloster</taxon>
    </lineage>
</organism>
<evidence type="ECO:0000256" key="7">
    <source>
        <dbReference type="ARBA" id="ARBA00023295"/>
    </source>
</evidence>
<dbReference type="InterPro" id="IPR036291">
    <property type="entry name" value="NAD(P)-bd_dom_sf"/>
</dbReference>
<dbReference type="PRINTS" id="PR00732">
    <property type="entry name" value="GLHYDRLASE4"/>
</dbReference>
<keyword evidence="4 8" id="KW-0378">Hydrolase</keyword>
<dbReference type="PANTHER" id="PTHR32092">
    <property type="entry name" value="6-PHOSPHO-BETA-GLUCOSIDASE-RELATED"/>
    <property type="match status" value="1"/>
</dbReference>
<proteinExistence type="inferred from homology"/>
<comment type="caution">
    <text evidence="10">The sequence shown here is derived from an EMBL/GenBank/DDBJ whole genome shotgun (WGS) entry which is preliminary data.</text>
</comment>
<dbReference type="InterPro" id="IPR015955">
    <property type="entry name" value="Lactate_DH/Glyco_Ohase_4_C"/>
</dbReference>
<evidence type="ECO:0000256" key="5">
    <source>
        <dbReference type="ARBA" id="ARBA00023027"/>
    </source>
</evidence>
<dbReference type="EMBL" id="JAHQCX010000001">
    <property type="protein sequence ID" value="MBU9724935.1"/>
    <property type="molecule type" value="Genomic_DNA"/>
</dbReference>
<dbReference type="Gene3D" id="3.90.110.10">
    <property type="entry name" value="Lactate dehydrogenase/glycoside hydrolase, family 4, C-terminal"/>
    <property type="match status" value="1"/>
</dbReference>
<dbReference type="SUPFAM" id="SSF51735">
    <property type="entry name" value="NAD(P)-binding Rossmann-fold domains"/>
    <property type="match status" value="1"/>
</dbReference>
<dbReference type="InterPro" id="IPR001088">
    <property type="entry name" value="Glyco_hydro_4"/>
</dbReference>
<gene>
    <name evidence="10" type="ORF">KTH90_02790</name>
</gene>
<comment type="similarity">
    <text evidence="1 8">Belongs to the glycosyl hydrolase 4 family.</text>
</comment>
<accession>A0ABS6K356</accession>
<evidence type="ECO:0000256" key="2">
    <source>
        <dbReference type="ARBA" id="ARBA00011881"/>
    </source>
</evidence>
<dbReference type="Pfam" id="PF11975">
    <property type="entry name" value="Glyco_hydro_4C"/>
    <property type="match status" value="1"/>
</dbReference>
<dbReference type="InterPro" id="IPR022616">
    <property type="entry name" value="Glyco_hydro_4_C"/>
</dbReference>
<dbReference type="Pfam" id="PF02056">
    <property type="entry name" value="Glyco_hydro_4"/>
    <property type="match status" value="1"/>
</dbReference>
<keyword evidence="11" id="KW-1185">Reference proteome</keyword>
<feature type="domain" description="Glycosyl hydrolase family 4 C-terminal" evidence="9">
    <location>
        <begin position="193"/>
        <end position="403"/>
    </location>
</feature>
<dbReference type="SUPFAM" id="SSF56327">
    <property type="entry name" value="LDH C-terminal domain-like"/>
    <property type="match status" value="1"/>
</dbReference>
<dbReference type="CDD" id="cd05296">
    <property type="entry name" value="GH4_P_beta_glucosidase"/>
    <property type="match status" value="1"/>
</dbReference>
<reference evidence="10 11" key="1">
    <citation type="submission" date="2021-06" db="EMBL/GenBank/DDBJ databases">
        <title>Description of novel taxa of the family Lachnospiraceae.</title>
        <authorList>
            <person name="Chaplin A.V."/>
            <person name="Sokolova S.R."/>
            <person name="Pikina A.P."/>
            <person name="Korzhanova M."/>
            <person name="Belova V."/>
            <person name="Korostin D."/>
            <person name="Efimov B.A."/>
        </authorList>
    </citation>
    <scope>NUCLEOTIDE SEQUENCE [LARGE SCALE GENOMIC DNA]</scope>
    <source>
        <strain evidence="10 11">ASD4241</strain>
    </source>
</reference>
<keyword evidence="5 8" id="KW-0520">NAD</keyword>
<evidence type="ECO:0000313" key="10">
    <source>
        <dbReference type="EMBL" id="MBU9724935.1"/>
    </source>
</evidence>
<name>A0ABS6K356_9FIRM</name>
<evidence type="ECO:0000256" key="4">
    <source>
        <dbReference type="ARBA" id="ARBA00022801"/>
    </source>
</evidence>
<keyword evidence="3" id="KW-0479">Metal-binding</keyword>
<dbReference type="Gene3D" id="3.40.50.720">
    <property type="entry name" value="NAD(P)-binding Rossmann-like Domain"/>
    <property type="match status" value="1"/>
</dbReference>